<proteinExistence type="predicted"/>
<organism evidence="1 2">
    <name type="scientific">Nonomuraea turkmeniaca</name>
    <dbReference type="NCBI Taxonomy" id="103838"/>
    <lineage>
        <taxon>Bacteria</taxon>
        <taxon>Bacillati</taxon>
        <taxon>Actinomycetota</taxon>
        <taxon>Actinomycetes</taxon>
        <taxon>Streptosporangiales</taxon>
        <taxon>Streptosporangiaceae</taxon>
        <taxon>Nonomuraea</taxon>
    </lineage>
</organism>
<keyword evidence="2" id="KW-1185">Reference proteome</keyword>
<name>A0A5S4F5W5_9ACTN</name>
<accession>A0A5S4F5W5</accession>
<evidence type="ECO:0000313" key="1">
    <source>
        <dbReference type="EMBL" id="TMR11513.1"/>
    </source>
</evidence>
<dbReference type="RefSeq" id="WP_138671033.1">
    <property type="nucleotide sequence ID" value="NZ_VCKY01000155.1"/>
</dbReference>
<reference evidence="1 2" key="1">
    <citation type="submission" date="2019-05" db="EMBL/GenBank/DDBJ databases">
        <title>Draft genome sequence of Nonomuraea turkmeniaca DSM 43926.</title>
        <authorList>
            <person name="Saricaoglu S."/>
            <person name="Isik K."/>
        </authorList>
    </citation>
    <scope>NUCLEOTIDE SEQUENCE [LARGE SCALE GENOMIC DNA]</scope>
    <source>
        <strain evidence="1 2">DSM 43926</strain>
    </source>
</reference>
<evidence type="ECO:0008006" key="3">
    <source>
        <dbReference type="Google" id="ProtNLM"/>
    </source>
</evidence>
<protein>
    <recommendedName>
        <fullName evidence="3">DNA-binding protein</fullName>
    </recommendedName>
</protein>
<sequence>MSRPVRPWIPVGIDGIAAELGVSENTVMAWRRRSAEWVNVAKFPDPAGKISGRDWWWLADVLDWAKQTGRLKEGAQR</sequence>
<dbReference type="OrthoDB" id="3539331at2"/>
<gene>
    <name evidence="1" type="ORF">ETD86_35590</name>
</gene>
<comment type="caution">
    <text evidence="1">The sequence shown here is derived from an EMBL/GenBank/DDBJ whole genome shotgun (WGS) entry which is preliminary data.</text>
</comment>
<dbReference type="Proteomes" id="UP000309128">
    <property type="component" value="Unassembled WGS sequence"/>
</dbReference>
<dbReference type="AlphaFoldDB" id="A0A5S4F5W5"/>
<dbReference type="EMBL" id="VCKY01000155">
    <property type="protein sequence ID" value="TMR11513.1"/>
    <property type="molecule type" value="Genomic_DNA"/>
</dbReference>
<evidence type="ECO:0000313" key="2">
    <source>
        <dbReference type="Proteomes" id="UP000309128"/>
    </source>
</evidence>